<dbReference type="EMBL" id="CAJOBC010085740">
    <property type="protein sequence ID" value="CAF4335084.1"/>
    <property type="molecule type" value="Genomic_DNA"/>
</dbReference>
<feature type="non-terminal residue" evidence="1">
    <location>
        <position position="1"/>
    </location>
</feature>
<evidence type="ECO:0000313" key="3">
    <source>
        <dbReference type="Proteomes" id="UP000663829"/>
    </source>
</evidence>
<protein>
    <submittedName>
        <fullName evidence="1">Uncharacterized protein</fullName>
    </submittedName>
</protein>
<dbReference type="SUPFAM" id="SSF50494">
    <property type="entry name" value="Trypsin-like serine proteases"/>
    <property type="match status" value="1"/>
</dbReference>
<evidence type="ECO:0000313" key="1">
    <source>
        <dbReference type="EMBL" id="CAF1466030.1"/>
    </source>
</evidence>
<evidence type="ECO:0000313" key="2">
    <source>
        <dbReference type="EMBL" id="CAF4335084.1"/>
    </source>
</evidence>
<dbReference type="AlphaFoldDB" id="A0A815QRK1"/>
<reference evidence="1" key="1">
    <citation type="submission" date="2021-02" db="EMBL/GenBank/DDBJ databases">
        <authorList>
            <person name="Nowell W R."/>
        </authorList>
    </citation>
    <scope>NUCLEOTIDE SEQUENCE</scope>
</reference>
<dbReference type="Proteomes" id="UP000663829">
    <property type="component" value="Unassembled WGS sequence"/>
</dbReference>
<dbReference type="Proteomes" id="UP000681722">
    <property type="component" value="Unassembled WGS sequence"/>
</dbReference>
<name>A0A815QRK1_9BILA</name>
<organism evidence="1 3">
    <name type="scientific">Didymodactylos carnosus</name>
    <dbReference type="NCBI Taxonomy" id="1234261"/>
    <lineage>
        <taxon>Eukaryota</taxon>
        <taxon>Metazoa</taxon>
        <taxon>Spiralia</taxon>
        <taxon>Gnathifera</taxon>
        <taxon>Rotifera</taxon>
        <taxon>Eurotatoria</taxon>
        <taxon>Bdelloidea</taxon>
        <taxon>Philodinida</taxon>
        <taxon>Philodinidae</taxon>
        <taxon>Didymodactylos</taxon>
    </lineage>
</organism>
<dbReference type="InterPro" id="IPR009003">
    <property type="entry name" value="Peptidase_S1_PA"/>
</dbReference>
<comment type="caution">
    <text evidence="1">The sequence shown here is derived from an EMBL/GenBank/DDBJ whole genome shotgun (WGS) entry which is preliminary data.</text>
</comment>
<accession>A0A815QRK1</accession>
<proteinExistence type="predicted"/>
<gene>
    <name evidence="1" type="ORF">GPM918_LOCUS35277</name>
    <name evidence="2" type="ORF">SRO942_LOCUS35991</name>
</gene>
<dbReference type="EMBL" id="CAJNOQ010020282">
    <property type="protein sequence ID" value="CAF1466030.1"/>
    <property type="molecule type" value="Genomic_DNA"/>
</dbReference>
<keyword evidence="3" id="KW-1185">Reference proteome</keyword>
<sequence>VLYRMMYERTKSEPDTWGGSLVIPDLFLTFVISDEVDDFRANVRKIRALCVYTDKKSDLAILVTQKRFTHGMQSVNFQPILPPLRTKVFIYGFGSLHANNLPTPAIAETIISRETSCPPPDRIRTARIAERFFVMQRASDYGYSGGPVID</sequence>